<dbReference type="STRING" id="1802627.A3A70_00110"/>
<keyword evidence="3 4" id="KW-0687">Ribonucleoprotein</keyword>
<comment type="similarity">
    <text evidence="1 4">Belongs to the bacterial ribosomal protein bL19 family.</text>
</comment>
<comment type="function">
    <text evidence="4">This protein is located at the 30S-50S ribosomal subunit interface and may play a role in the structure and function of the aminoacyl-tRNA binding site.</text>
</comment>
<dbReference type="PRINTS" id="PR00061">
    <property type="entry name" value="RIBOSOMALL19"/>
</dbReference>
<dbReference type="InterPro" id="IPR018257">
    <property type="entry name" value="Ribosomal_bL19_CS"/>
</dbReference>
<evidence type="ECO:0000256" key="2">
    <source>
        <dbReference type="ARBA" id="ARBA00022980"/>
    </source>
</evidence>
<dbReference type="InterPro" id="IPR008991">
    <property type="entry name" value="Translation_prot_SH3-like_sf"/>
</dbReference>
<evidence type="ECO:0000313" key="6">
    <source>
        <dbReference type="Proteomes" id="UP000178964"/>
    </source>
</evidence>
<reference evidence="5 6" key="1">
    <citation type="journal article" date="2016" name="Nat. Commun.">
        <title>Thousands of microbial genomes shed light on interconnected biogeochemical processes in an aquifer system.</title>
        <authorList>
            <person name="Anantharaman K."/>
            <person name="Brown C.T."/>
            <person name="Hug L.A."/>
            <person name="Sharon I."/>
            <person name="Castelle C.J."/>
            <person name="Probst A.J."/>
            <person name="Thomas B.C."/>
            <person name="Singh A."/>
            <person name="Wilkins M.J."/>
            <person name="Karaoz U."/>
            <person name="Brodie E.L."/>
            <person name="Williams K.H."/>
            <person name="Hubbard S.S."/>
            <person name="Banfield J.F."/>
        </authorList>
    </citation>
    <scope>NUCLEOTIDE SEQUENCE [LARGE SCALE GENOMIC DNA]</scope>
</reference>
<dbReference type="SUPFAM" id="SSF50104">
    <property type="entry name" value="Translation proteins SH3-like domain"/>
    <property type="match status" value="1"/>
</dbReference>
<dbReference type="PANTHER" id="PTHR15680">
    <property type="entry name" value="RIBOSOMAL PROTEIN L19"/>
    <property type="match status" value="1"/>
</dbReference>
<dbReference type="GO" id="GO:0022625">
    <property type="term" value="C:cytosolic large ribosomal subunit"/>
    <property type="evidence" value="ECO:0007669"/>
    <property type="project" value="TreeGrafter"/>
</dbReference>
<keyword evidence="2 5" id="KW-0689">Ribosomal protein</keyword>
<evidence type="ECO:0000256" key="4">
    <source>
        <dbReference type="RuleBase" id="RU000559"/>
    </source>
</evidence>
<evidence type="ECO:0000256" key="3">
    <source>
        <dbReference type="ARBA" id="ARBA00023274"/>
    </source>
</evidence>
<sequence>MSQLAESTPSVDVSTWFTFRVGDTIKVHYRISEGSKTRIQPYQGLVIAMKGSSNTRTFTVRHIGQGGIGVERIFPVYGPNIVKVEIVKHGQTRQAKLYYLRGRVGKSALKVKDLKTKG</sequence>
<dbReference type="NCBIfam" id="TIGR01024">
    <property type="entry name" value="rplS_bact"/>
    <property type="match status" value="1"/>
</dbReference>
<comment type="caution">
    <text evidence="5">The sequence shown here is derived from an EMBL/GenBank/DDBJ whole genome shotgun (WGS) entry which is preliminary data.</text>
</comment>
<organism evidence="5 6">
    <name type="scientific">candidate division WWE3 bacterium RIFCSPLOWO2_01_FULL_42_11</name>
    <dbReference type="NCBI Taxonomy" id="1802627"/>
    <lineage>
        <taxon>Bacteria</taxon>
        <taxon>Katanobacteria</taxon>
    </lineage>
</organism>
<evidence type="ECO:0000313" key="5">
    <source>
        <dbReference type="EMBL" id="OGC59707.1"/>
    </source>
</evidence>
<dbReference type="Gene3D" id="2.30.30.790">
    <property type="match status" value="1"/>
</dbReference>
<dbReference type="PANTHER" id="PTHR15680:SF9">
    <property type="entry name" value="LARGE RIBOSOMAL SUBUNIT PROTEIN BL19M"/>
    <property type="match status" value="1"/>
</dbReference>
<proteinExistence type="inferred from homology"/>
<protein>
    <recommendedName>
        <fullName evidence="4">50S ribosomal protein L19</fullName>
    </recommendedName>
</protein>
<dbReference type="GO" id="GO:0003735">
    <property type="term" value="F:structural constituent of ribosome"/>
    <property type="evidence" value="ECO:0007669"/>
    <property type="project" value="InterPro"/>
</dbReference>
<evidence type="ECO:0000256" key="1">
    <source>
        <dbReference type="ARBA" id="ARBA00005781"/>
    </source>
</evidence>
<dbReference type="AlphaFoldDB" id="A0A1F4VR84"/>
<dbReference type="EMBL" id="MEVK01000010">
    <property type="protein sequence ID" value="OGC59707.1"/>
    <property type="molecule type" value="Genomic_DNA"/>
</dbReference>
<dbReference type="PROSITE" id="PS01015">
    <property type="entry name" value="RIBOSOMAL_L19"/>
    <property type="match status" value="1"/>
</dbReference>
<dbReference type="InterPro" id="IPR038657">
    <property type="entry name" value="Ribosomal_bL19_sf"/>
</dbReference>
<accession>A0A1F4VR84</accession>
<dbReference type="PIRSF" id="PIRSF002191">
    <property type="entry name" value="Ribosomal_L19"/>
    <property type="match status" value="1"/>
</dbReference>
<dbReference type="InterPro" id="IPR001857">
    <property type="entry name" value="Ribosomal_bL19"/>
</dbReference>
<name>A0A1F4VR84_UNCKA</name>
<dbReference type="GO" id="GO:0006412">
    <property type="term" value="P:translation"/>
    <property type="evidence" value="ECO:0007669"/>
    <property type="project" value="InterPro"/>
</dbReference>
<dbReference type="Pfam" id="PF01245">
    <property type="entry name" value="Ribosomal_L19"/>
    <property type="match status" value="1"/>
</dbReference>
<gene>
    <name evidence="5" type="ORF">A3A70_00110</name>
</gene>
<dbReference type="Proteomes" id="UP000178964">
    <property type="component" value="Unassembled WGS sequence"/>
</dbReference>